<evidence type="ECO:0000256" key="1">
    <source>
        <dbReference type="SAM" id="SignalP"/>
    </source>
</evidence>
<dbReference type="Proteomes" id="UP000001819">
    <property type="component" value="Chromosome 4"/>
</dbReference>
<evidence type="ECO:0000313" key="3">
    <source>
        <dbReference type="RefSeq" id="XP_002132419.2"/>
    </source>
</evidence>
<keyword evidence="1" id="KW-0732">Signal</keyword>
<evidence type="ECO:0008006" key="4">
    <source>
        <dbReference type="Google" id="ProtNLM"/>
    </source>
</evidence>
<accession>A0A6I8UX50</accession>
<name>A0A6I8UX50_DROPS</name>
<reference evidence="3" key="1">
    <citation type="submission" date="2025-08" db="UniProtKB">
        <authorList>
            <consortium name="RefSeq"/>
        </authorList>
    </citation>
    <scope>IDENTIFICATION</scope>
    <source>
        <strain evidence="3">MV-25-SWS-2005</strain>
        <tissue evidence="3">Whole body</tissue>
    </source>
</reference>
<sequence length="90" mass="10001">MKAALVFLFLALFVAAVHGASDCDPDGNGKPTCQSGNIGERFRNNWDPTRYWLCAEAGEPQVVLCDQTGYDPVSKECVSWSEWSWYPPCP</sequence>
<keyword evidence="2" id="KW-1185">Reference proteome</keyword>
<dbReference type="RefSeq" id="XP_002132419.2">
    <property type="nucleotide sequence ID" value="XM_002132383.3"/>
</dbReference>
<proteinExistence type="predicted"/>
<dbReference type="KEGG" id="dpo:6903544"/>
<gene>
    <name evidence="3" type="primary">LOC6903544</name>
</gene>
<organism evidence="2 3">
    <name type="scientific">Drosophila pseudoobscura pseudoobscura</name>
    <name type="common">Fruit fly</name>
    <dbReference type="NCBI Taxonomy" id="46245"/>
    <lineage>
        <taxon>Eukaryota</taxon>
        <taxon>Metazoa</taxon>
        <taxon>Ecdysozoa</taxon>
        <taxon>Arthropoda</taxon>
        <taxon>Hexapoda</taxon>
        <taxon>Insecta</taxon>
        <taxon>Pterygota</taxon>
        <taxon>Neoptera</taxon>
        <taxon>Endopterygota</taxon>
        <taxon>Diptera</taxon>
        <taxon>Brachycera</taxon>
        <taxon>Muscomorpha</taxon>
        <taxon>Ephydroidea</taxon>
        <taxon>Drosophilidae</taxon>
        <taxon>Drosophila</taxon>
        <taxon>Sophophora</taxon>
    </lineage>
</organism>
<dbReference type="InParanoid" id="A0A6I8UX50"/>
<dbReference type="PANTHER" id="PTHR20987:SF0">
    <property type="entry name" value="CHITIN-BINDING TYPE-2 DOMAIN-CONTAINING PROTEIN-RELATED"/>
    <property type="match status" value="1"/>
</dbReference>
<feature type="signal peptide" evidence="1">
    <location>
        <begin position="1"/>
        <end position="19"/>
    </location>
</feature>
<dbReference type="PANTHER" id="PTHR20987">
    <property type="entry name" value="CHITIN-BINDING TYPE-2 DOMAIN-CONTAINING PROTEIN-RELATED"/>
    <property type="match status" value="1"/>
</dbReference>
<dbReference type="AlphaFoldDB" id="A0A6I8UX50"/>
<evidence type="ECO:0000313" key="2">
    <source>
        <dbReference type="Proteomes" id="UP000001819"/>
    </source>
</evidence>
<feature type="chain" id="PRO_5026329227" description="Chitin-binding type-2 domain-containing protein" evidence="1">
    <location>
        <begin position="20"/>
        <end position="90"/>
    </location>
</feature>
<protein>
    <recommendedName>
        <fullName evidence="4">Chitin-binding type-2 domain-containing protein</fullName>
    </recommendedName>
</protein>